<dbReference type="PANTHER" id="PTHR47431">
    <property type="entry name" value="ZN(II)2CYS6 TRANSCRIPTION FACTOR (EUROFUNG)-RELATED"/>
    <property type="match status" value="1"/>
</dbReference>
<dbReference type="InterPro" id="IPR001138">
    <property type="entry name" value="Zn2Cys6_DnaBD"/>
</dbReference>
<gene>
    <name evidence="8" type="ORF">BJX66DRAFT_330029</name>
</gene>
<evidence type="ECO:0000256" key="6">
    <source>
        <dbReference type="SAM" id="MobiDB-lite"/>
    </source>
</evidence>
<sequence>MSQQPHAPANNRRVSLACVPCRSKHLRCDATTPVCTRCRSENLDCVYLKSRRGGRRPRQPSTQISTDTLQISQTAPGLPSQQQLPTPVDDPLTIPNPARSTSSEDDQTHSERATSVTTVSMHSDNMSDSSLREQFFSQYYSYFHAAQPCVLPLWALKQRIATEGRPLQTLVSVIQYIGSVFAKSVISASMKVEAEQAVASIGVNAPVTGFDVQALILLSIAIYWANEPEKALKMLDKSIALALELGMNKRGFAYTQGQKDPMLEECWRRTWWQLYVTDAHIAGSTSTFPFRTSSVEMDVDLPCDEEFYESGNIPRVRTLHDYDMREFLDDEDRVFSSYAEFVGLTRSLDLALAARKNMTIATAPAVCANTDATVTAWRSLLPPSKRDLVRKDGTFDELLFKANIIIHTYVVDLHRQLSSLAYSPIEAIAHCAPDAPPESLRGCNSAECKLHTAKVLRSIDQFDELLTLPTNIATHTPFIICMIANTVIAHLAACRFHYQGHQLKLARERIRLSMGALKVLGEYWPMGLRTYKEVGIVAREILGLKDQQQKNVVEVTTREITVPSMDPEFVSPMQVPLSLPQQEMHDIPMYMDHPSLDDFQLLETSFDFCGLFDMNMASIPVV</sequence>
<evidence type="ECO:0000256" key="4">
    <source>
        <dbReference type="ARBA" id="ARBA00023163"/>
    </source>
</evidence>
<protein>
    <recommendedName>
        <fullName evidence="7">Zn(2)-C6 fungal-type domain-containing protein</fullName>
    </recommendedName>
</protein>
<dbReference type="SUPFAM" id="SSF57701">
    <property type="entry name" value="Zn2/Cys6 DNA-binding domain"/>
    <property type="match status" value="1"/>
</dbReference>
<feature type="region of interest" description="Disordered" evidence="6">
    <location>
        <begin position="75"/>
        <end position="125"/>
    </location>
</feature>
<dbReference type="Pfam" id="PF00172">
    <property type="entry name" value="Zn_clus"/>
    <property type="match status" value="1"/>
</dbReference>
<evidence type="ECO:0000256" key="1">
    <source>
        <dbReference type="ARBA" id="ARBA00022723"/>
    </source>
</evidence>
<dbReference type="EMBL" id="JBFTWV010000182">
    <property type="protein sequence ID" value="KAL2784384.1"/>
    <property type="molecule type" value="Genomic_DNA"/>
</dbReference>
<evidence type="ECO:0000259" key="7">
    <source>
        <dbReference type="PROSITE" id="PS50048"/>
    </source>
</evidence>
<dbReference type="InterPro" id="IPR036864">
    <property type="entry name" value="Zn2-C6_fun-type_DNA-bd_sf"/>
</dbReference>
<accession>A0ABR4FM97</accession>
<dbReference type="PROSITE" id="PS50048">
    <property type="entry name" value="ZN2_CY6_FUNGAL_2"/>
    <property type="match status" value="1"/>
</dbReference>
<comment type="caution">
    <text evidence="8">The sequence shown here is derived from an EMBL/GenBank/DDBJ whole genome shotgun (WGS) entry which is preliminary data.</text>
</comment>
<organism evidence="8 9">
    <name type="scientific">Aspergillus keveii</name>
    <dbReference type="NCBI Taxonomy" id="714993"/>
    <lineage>
        <taxon>Eukaryota</taxon>
        <taxon>Fungi</taxon>
        <taxon>Dikarya</taxon>
        <taxon>Ascomycota</taxon>
        <taxon>Pezizomycotina</taxon>
        <taxon>Eurotiomycetes</taxon>
        <taxon>Eurotiomycetidae</taxon>
        <taxon>Eurotiales</taxon>
        <taxon>Aspergillaceae</taxon>
        <taxon>Aspergillus</taxon>
        <taxon>Aspergillus subgen. Nidulantes</taxon>
    </lineage>
</organism>
<keyword evidence="4" id="KW-0804">Transcription</keyword>
<evidence type="ECO:0000256" key="3">
    <source>
        <dbReference type="ARBA" id="ARBA00023125"/>
    </source>
</evidence>
<name>A0ABR4FM97_9EURO</name>
<evidence type="ECO:0000256" key="2">
    <source>
        <dbReference type="ARBA" id="ARBA00023015"/>
    </source>
</evidence>
<evidence type="ECO:0000313" key="9">
    <source>
        <dbReference type="Proteomes" id="UP001610563"/>
    </source>
</evidence>
<dbReference type="Proteomes" id="UP001610563">
    <property type="component" value="Unassembled WGS sequence"/>
</dbReference>
<reference evidence="8 9" key="1">
    <citation type="submission" date="2024-07" db="EMBL/GenBank/DDBJ databases">
        <title>Section-level genome sequencing and comparative genomics of Aspergillus sections Usti and Cavernicolus.</title>
        <authorList>
            <consortium name="Lawrence Berkeley National Laboratory"/>
            <person name="Nybo J.L."/>
            <person name="Vesth T.C."/>
            <person name="Theobald S."/>
            <person name="Frisvad J.C."/>
            <person name="Larsen T.O."/>
            <person name="Kjaerboelling I."/>
            <person name="Rothschild-Mancinelli K."/>
            <person name="Lyhne E.K."/>
            <person name="Kogle M.E."/>
            <person name="Barry K."/>
            <person name="Clum A."/>
            <person name="Na H."/>
            <person name="Ledsgaard L."/>
            <person name="Lin J."/>
            <person name="Lipzen A."/>
            <person name="Kuo A."/>
            <person name="Riley R."/>
            <person name="Mondo S."/>
            <person name="Labutti K."/>
            <person name="Haridas S."/>
            <person name="Pangalinan J."/>
            <person name="Salamov A.A."/>
            <person name="Simmons B.A."/>
            <person name="Magnuson J.K."/>
            <person name="Chen J."/>
            <person name="Drula E."/>
            <person name="Henrissat B."/>
            <person name="Wiebenga A."/>
            <person name="Lubbers R.J."/>
            <person name="Gomes A.C."/>
            <person name="Makela M.R."/>
            <person name="Stajich J."/>
            <person name="Grigoriev I.V."/>
            <person name="Mortensen U.H."/>
            <person name="De Vries R.P."/>
            <person name="Baker S.E."/>
            <person name="Andersen M.R."/>
        </authorList>
    </citation>
    <scope>NUCLEOTIDE SEQUENCE [LARGE SCALE GENOMIC DNA]</scope>
    <source>
        <strain evidence="8 9">CBS 209.92</strain>
    </source>
</reference>
<evidence type="ECO:0000256" key="5">
    <source>
        <dbReference type="ARBA" id="ARBA00023242"/>
    </source>
</evidence>
<dbReference type="CDD" id="cd12148">
    <property type="entry name" value="fungal_TF_MHR"/>
    <property type="match status" value="1"/>
</dbReference>
<dbReference type="CDD" id="cd00067">
    <property type="entry name" value="GAL4"/>
    <property type="match status" value="1"/>
</dbReference>
<keyword evidence="5" id="KW-0539">Nucleus</keyword>
<proteinExistence type="predicted"/>
<feature type="compositionally biased region" description="Polar residues" evidence="6">
    <location>
        <begin position="75"/>
        <end position="85"/>
    </location>
</feature>
<feature type="domain" description="Zn(2)-C6 fungal-type" evidence="7">
    <location>
        <begin position="17"/>
        <end position="47"/>
    </location>
</feature>
<dbReference type="SMART" id="SM00906">
    <property type="entry name" value="Fungal_trans"/>
    <property type="match status" value="1"/>
</dbReference>
<dbReference type="PROSITE" id="PS00463">
    <property type="entry name" value="ZN2_CY6_FUNGAL_1"/>
    <property type="match status" value="1"/>
</dbReference>
<keyword evidence="1" id="KW-0479">Metal-binding</keyword>
<dbReference type="SMART" id="SM00066">
    <property type="entry name" value="GAL4"/>
    <property type="match status" value="1"/>
</dbReference>
<dbReference type="InterPro" id="IPR007219">
    <property type="entry name" value="XnlR_reg_dom"/>
</dbReference>
<dbReference type="Gene3D" id="4.10.240.10">
    <property type="entry name" value="Zn(2)-C6 fungal-type DNA-binding domain"/>
    <property type="match status" value="1"/>
</dbReference>
<keyword evidence="3" id="KW-0238">DNA-binding</keyword>
<keyword evidence="9" id="KW-1185">Reference proteome</keyword>
<dbReference type="Pfam" id="PF04082">
    <property type="entry name" value="Fungal_trans"/>
    <property type="match status" value="1"/>
</dbReference>
<evidence type="ECO:0000313" key="8">
    <source>
        <dbReference type="EMBL" id="KAL2784384.1"/>
    </source>
</evidence>
<dbReference type="PANTHER" id="PTHR47431:SF4">
    <property type="entry name" value="ZN(II)2CYS6 TRANSCRIPTION FACTOR (EUROFUNG)"/>
    <property type="match status" value="1"/>
</dbReference>
<keyword evidence="2" id="KW-0805">Transcription regulation</keyword>
<feature type="compositionally biased region" description="Polar residues" evidence="6">
    <location>
        <begin position="113"/>
        <end position="125"/>
    </location>
</feature>